<dbReference type="GO" id="GO:0005886">
    <property type="term" value="C:plasma membrane"/>
    <property type="evidence" value="ECO:0007669"/>
    <property type="project" value="UniProtKB-SubCell"/>
</dbReference>
<dbReference type="InterPro" id="IPR004358">
    <property type="entry name" value="Sig_transdc_His_kin-like_C"/>
</dbReference>
<dbReference type="Gene3D" id="1.10.287.130">
    <property type="match status" value="1"/>
</dbReference>
<dbReference type="InterPro" id="IPR036890">
    <property type="entry name" value="HATPase_C_sf"/>
</dbReference>
<dbReference type="InterPro" id="IPR003594">
    <property type="entry name" value="HATPase_dom"/>
</dbReference>
<dbReference type="SMART" id="SM00304">
    <property type="entry name" value="HAMP"/>
    <property type="match status" value="1"/>
</dbReference>
<comment type="caution">
    <text evidence="14">The sequence shown here is derived from an EMBL/GenBank/DDBJ whole genome shotgun (WGS) entry which is preliminary data.</text>
</comment>
<evidence type="ECO:0000256" key="9">
    <source>
        <dbReference type="ARBA" id="ARBA00023012"/>
    </source>
</evidence>
<keyword evidence="6 11" id="KW-0812">Transmembrane</keyword>
<evidence type="ECO:0000313" key="14">
    <source>
        <dbReference type="EMBL" id="GIJ64946.1"/>
    </source>
</evidence>
<dbReference type="PROSITE" id="PS50109">
    <property type="entry name" value="HIS_KIN"/>
    <property type="match status" value="1"/>
</dbReference>
<dbReference type="Pfam" id="PF00512">
    <property type="entry name" value="HisKA"/>
    <property type="match status" value="1"/>
</dbReference>
<evidence type="ECO:0000256" key="1">
    <source>
        <dbReference type="ARBA" id="ARBA00000085"/>
    </source>
</evidence>
<dbReference type="Pfam" id="PF00672">
    <property type="entry name" value="HAMP"/>
    <property type="match status" value="1"/>
</dbReference>
<feature type="domain" description="HAMP" evidence="13">
    <location>
        <begin position="116"/>
        <end position="169"/>
    </location>
</feature>
<dbReference type="InterPro" id="IPR003661">
    <property type="entry name" value="HisK_dim/P_dom"/>
</dbReference>
<dbReference type="InterPro" id="IPR036097">
    <property type="entry name" value="HisK_dim/P_sf"/>
</dbReference>
<dbReference type="InterPro" id="IPR003660">
    <property type="entry name" value="HAMP_dom"/>
</dbReference>
<dbReference type="PROSITE" id="PS50885">
    <property type="entry name" value="HAMP"/>
    <property type="match status" value="1"/>
</dbReference>
<dbReference type="RefSeq" id="WP_204014851.1">
    <property type="nucleotide sequence ID" value="NZ_BOPG01000141.1"/>
</dbReference>
<keyword evidence="4" id="KW-0597">Phosphoprotein</keyword>
<dbReference type="Pfam" id="PF02518">
    <property type="entry name" value="HATPase_c"/>
    <property type="match status" value="1"/>
</dbReference>
<dbReference type="PANTHER" id="PTHR45436">
    <property type="entry name" value="SENSOR HISTIDINE KINASE YKOH"/>
    <property type="match status" value="1"/>
</dbReference>
<dbReference type="AlphaFoldDB" id="A0A8J4E7U8"/>
<evidence type="ECO:0000256" key="2">
    <source>
        <dbReference type="ARBA" id="ARBA00004236"/>
    </source>
</evidence>
<dbReference type="Gene3D" id="3.30.565.10">
    <property type="entry name" value="Histidine kinase-like ATPase, C-terminal domain"/>
    <property type="match status" value="1"/>
</dbReference>
<protein>
    <recommendedName>
        <fullName evidence="3">histidine kinase</fullName>
        <ecNumber evidence="3">2.7.13.3</ecNumber>
    </recommendedName>
</protein>
<dbReference type="InterPro" id="IPR005467">
    <property type="entry name" value="His_kinase_dom"/>
</dbReference>
<dbReference type="CDD" id="cd06225">
    <property type="entry name" value="HAMP"/>
    <property type="match status" value="1"/>
</dbReference>
<evidence type="ECO:0000256" key="7">
    <source>
        <dbReference type="ARBA" id="ARBA00022777"/>
    </source>
</evidence>
<evidence type="ECO:0000256" key="11">
    <source>
        <dbReference type="SAM" id="Phobius"/>
    </source>
</evidence>
<feature type="transmembrane region" description="Helical" evidence="11">
    <location>
        <begin position="20"/>
        <end position="41"/>
    </location>
</feature>
<evidence type="ECO:0000256" key="6">
    <source>
        <dbReference type="ARBA" id="ARBA00022692"/>
    </source>
</evidence>
<keyword evidence="9" id="KW-0902">Two-component regulatory system</keyword>
<feature type="transmembrane region" description="Helical" evidence="11">
    <location>
        <begin position="87"/>
        <end position="115"/>
    </location>
</feature>
<dbReference type="EC" id="2.7.13.3" evidence="3"/>
<dbReference type="Proteomes" id="UP000612585">
    <property type="component" value="Unassembled WGS sequence"/>
</dbReference>
<proteinExistence type="predicted"/>
<keyword evidence="5" id="KW-0808">Transferase</keyword>
<evidence type="ECO:0000256" key="10">
    <source>
        <dbReference type="ARBA" id="ARBA00023136"/>
    </source>
</evidence>
<evidence type="ECO:0000256" key="8">
    <source>
        <dbReference type="ARBA" id="ARBA00022989"/>
    </source>
</evidence>
<dbReference type="SUPFAM" id="SSF158472">
    <property type="entry name" value="HAMP domain-like"/>
    <property type="match status" value="1"/>
</dbReference>
<dbReference type="SUPFAM" id="SSF55874">
    <property type="entry name" value="ATPase domain of HSP90 chaperone/DNA topoisomerase II/histidine kinase"/>
    <property type="match status" value="1"/>
</dbReference>
<evidence type="ECO:0000259" key="12">
    <source>
        <dbReference type="PROSITE" id="PS50109"/>
    </source>
</evidence>
<dbReference type="PANTHER" id="PTHR45436:SF5">
    <property type="entry name" value="SENSOR HISTIDINE KINASE TRCS"/>
    <property type="match status" value="1"/>
</dbReference>
<dbReference type="Gene3D" id="6.10.340.10">
    <property type="match status" value="1"/>
</dbReference>
<dbReference type="SMART" id="SM00388">
    <property type="entry name" value="HisKA"/>
    <property type="match status" value="1"/>
</dbReference>
<dbReference type="InterPro" id="IPR050428">
    <property type="entry name" value="TCS_sensor_his_kinase"/>
</dbReference>
<evidence type="ECO:0000259" key="13">
    <source>
        <dbReference type="PROSITE" id="PS50885"/>
    </source>
</evidence>
<dbReference type="EMBL" id="BOPG01000141">
    <property type="protein sequence ID" value="GIJ64946.1"/>
    <property type="molecule type" value="Genomic_DNA"/>
</dbReference>
<name>A0A8J4E7U8_9ACTN</name>
<dbReference type="SUPFAM" id="SSF47384">
    <property type="entry name" value="Homodimeric domain of signal transducing histidine kinase"/>
    <property type="match status" value="1"/>
</dbReference>
<sequence>MRAPLAHLRPQPSIRLRLALTYTVVLLATCIALLALNYALLFRRLYTDPDPGPNERTTADGRRVFENEQDRRAYENKLAGMAELRTAAVLSAGTTSAAALALTAVLGLGVSWVVAGRVLRPLQTLTAATRRISQDRLHERIALAGPRDELKELADTFDEMVARLEASFNSQRRFVAHASHELRTPLAIVRTSAEVLLAKRQTTIAQWEAMAGRTLTATGRAERLLDGLLALARSDSGVIAGEPHDLAIAASTALAEADDEAEHAALAVTADLRPGPVFGDPALLDRLMSNLVNNAVRHNRRGGWVGVRTGRDGDEAIVSVSNSGDPIPAGDVDRLFEPFQQMAAGRTAGARSSGLGLAIVRSIVRAHGGRVSATPIAEGGLSVTVTLPAREGDAPRRLTGS</sequence>
<reference evidence="14" key="1">
    <citation type="submission" date="2021-01" db="EMBL/GenBank/DDBJ databases">
        <title>Whole genome shotgun sequence of Virgisporangium aurantiacum NBRC 16421.</title>
        <authorList>
            <person name="Komaki H."/>
            <person name="Tamura T."/>
        </authorList>
    </citation>
    <scope>NUCLEOTIDE SEQUENCE</scope>
    <source>
        <strain evidence="14">NBRC 16421</strain>
    </source>
</reference>
<dbReference type="CDD" id="cd00075">
    <property type="entry name" value="HATPase"/>
    <property type="match status" value="1"/>
</dbReference>
<evidence type="ECO:0000256" key="3">
    <source>
        <dbReference type="ARBA" id="ARBA00012438"/>
    </source>
</evidence>
<organism evidence="14 15">
    <name type="scientific">Virgisporangium aurantiacum</name>
    <dbReference type="NCBI Taxonomy" id="175570"/>
    <lineage>
        <taxon>Bacteria</taxon>
        <taxon>Bacillati</taxon>
        <taxon>Actinomycetota</taxon>
        <taxon>Actinomycetes</taxon>
        <taxon>Micromonosporales</taxon>
        <taxon>Micromonosporaceae</taxon>
        <taxon>Virgisporangium</taxon>
    </lineage>
</organism>
<keyword evidence="7 14" id="KW-0418">Kinase</keyword>
<comment type="catalytic activity">
    <reaction evidence="1">
        <text>ATP + protein L-histidine = ADP + protein N-phospho-L-histidine.</text>
        <dbReference type="EC" id="2.7.13.3"/>
    </reaction>
</comment>
<evidence type="ECO:0000256" key="5">
    <source>
        <dbReference type="ARBA" id="ARBA00022679"/>
    </source>
</evidence>
<dbReference type="PRINTS" id="PR00344">
    <property type="entry name" value="BCTRLSENSOR"/>
</dbReference>
<keyword evidence="10 11" id="KW-0472">Membrane</keyword>
<keyword evidence="15" id="KW-1185">Reference proteome</keyword>
<comment type="subcellular location">
    <subcellularLocation>
        <location evidence="2">Cell membrane</location>
    </subcellularLocation>
</comment>
<accession>A0A8J4E7U8</accession>
<dbReference type="SMART" id="SM00387">
    <property type="entry name" value="HATPase_c"/>
    <property type="match status" value="1"/>
</dbReference>
<dbReference type="CDD" id="cd00082">
    <property type="entry name" value="HisKA"/>
    <property type="match status" value="1"/>
</dbReference>
<keyword evidence="8 11" id="KW-1133">Transmembrane helix</keyword>
<evidence type="ECO:0000313" key="15">
    <source>
        <dbReference type="Proteomes" id="UP000612585"/>
    </source>
</evidence>
<feature type="domain" description="Histidine kinase" evidence="12">
    <location>
        <begin position="177"/>
        <end position="391"/>
    </location>
</feature>
<evidence type="ECO:0000256" key="4">
    <source>
        <dbReference type="ARBA" id="ARBA00022553"/>
    </source>
</evidence>
<dbReference type="GO" id="GO:0000155">
    <property type="term" value="F:phosphorelay sensor kinase activity"/>
    <property type="evidence" value="ECO:0007669"/>
    <property type="project" value="InterPro"/>
</dbReference>
<gene>
    <name evidence="14" type="ORF">Vau01_124620</name>
</gene>